<protein>
    <submittedName>
        <fullName evidence="3">Uncharacterized protein LOC101726257</fullName>
    </submittedName>
</protein>
<feature type="compositionally biased region" description="Low complexity" evidence="1">
    <location>
        <begin position="349"/>
        <end position="370"/>
    </location>
</feature>
<feature type="compositionally biased region" description="Basic and acidic residues" evidence="1">
    <location>
        <begin position="256"/>
        <end position="267"/>
    </location>
</feature>
<feature type="compositionally biased region" description="Pro residues" evidence="1">
    <location>
        <begin position="206"/>
        <end position="223"/>
    </location>
</feature>
<dbReference type="AlphaFoldDB" id="A0AAX6S431"/>
<proteinExistence type="predicted"/>
<evidence type="ECO:0000313" key="3">
    <source>
        <dbReference type="RefSeq" id="XP_021102370.1"/>
    </source>
</evidence>
<evidence type="ECO:0000256" key="1">
    <source>
        <dbReference type="SAM" id="MobiDB-lite"/>
    </source>
</evidence>
<reference evidence="3" key="1">
    <citation type="submission" date="2025-08" db="UniProtKB">
        <authorList>
            <consortium name="RefSeq"/>
        </authorList>
    </citation>
    <scope>IDENTIFICATION</scope>
</reference>
<feature type="region of interest" description="Disordered" evidence="1">
    <location>
        <begin position="323"/>
        <end position="342"/>
    </location>
</feature>
<keyword evidence="2" id="KW-1185">Reference proteome</keyword>
<feature type="region of interest" description="Disordered" evidence="1">
    <location>
        <begin position="349"/>
        <end position="381"/>
    </location>
</feature>
<feature type="compositionally biased region" description="Basic and acidic residues" evidence="1">
    <location>
        <begin position="131"/>
        <end position="148"/>
    </location>
</feature>
<feature type="compositionally biased region" description="Pro residues" evidence="1">
    <location>
        <begin position="235"/>
        <end position="250"/>
    </location>
</feature>
<evidence type="ECO:0000313" key="2">
    <source>
        <dbReference type="Proteomes" id="UP000694906"/>
    </source>
</evidence>
<dbReference type="RefSeq" id="XP_021102370.1">
    <property type="nucleotide sequence ID" value="XM_021246711.1"/>
</dbReference>
<gene>
    <name evidence="3" type="primary">LOC101726257</name>
</gene>
<name>A0AAX6S431_HETGA</name>
<dbReference type="GeneID" id="101726257"/>
<feature type="compositionally biased region" description="Gly residues" evidence="1">
    <location>
        <begin position="116"/>
        <end position="127"/>
    </location>
</feature>
<organism evidence="2 3">
    <name type="scientific">Heterocephalus glaber</name>
    <name type="common">Naked mole rat</name>
    <dbReference type="NCBI Taxonomy" id="10181"/>
    <lineage>
        <taxon>Eukaryota</taxon>
        <taxon>Metazoa</taxon>
        <taxon>Chordata</taxon>
        <taxon>Craniata</taxon>
        <taxon>Vertebrata</taxon>
        <taxon>Euteleostomi</taxon>
        <taxon>Mammalia</taxon>
        <taxon>Eutheria</taxon>
        <taxon>Euarchontoglires</taxon>
        <taxon>Glires</taxon>
        <taxon>Rodentia</taxon>
        <taxon>Hystricomorpha</taxon>
        <taxon>Bathyergidae</taxon>
        <taxon>Heterocephalus</taxon>
    </lineage>
</organism>
<sequence length="500" mass="52037">MFPVPWVQVQGSVSGPYQARVPSAAGCEQDSVCLQSHCNQSSPQALRQVLSVPPGTLQTRPAFFHCPKSPDSLALPRLQDPERDAPSVPTAPSFFPEGLAGCSKFAGPAGAAHPVRGGGRGEGGWRAGRGRTREPELLGGQEREEQERAASVLPFSSQRCHTRSTEVSGALEGVAGGRRPGTTQVRPRPRPPRAPGSARCSRIPHAQPPTWVPSPSPPPPPTPAARRRRRTFPSPQAPPACTPGPFPRVPGPRAALLEEKAKLDGRAEGAGGAGAGARRKGKGEGTYFARCGAERCRREIKARLPATGSPASVVLSAPRCAPAAGHGDRTGTGTGTGTGARAARLGGRCAPARLGPAPRGSAPGSPLAPGTNSGQSHDAGAARSASLPGLAGCCEVRNFVLLHPSTIMLCLTTGPRTTEPWCHGLKPLNSPCPPCSIRLRSVHPRDSLTSVNVHVYRSAAGTSWLAPFRQGASVRLGTREQTASDCPSCVILEILTNIVR</sequence>
<feature type="region of interest" description="Disordered" evidence="1">
    <location>
        <begin position="110"/>
        <end position="283"/>
    </location>
</feature>
<dbReference type="Proteomes" id="UP000694906">
    <property type="component" value="Unplaced"/>
</dbReference>
<accession>A0AAX6S431</accession>